<feature type="compositionally biased region" description="Basic and acidic residues" evidence="2">
    <location>
        <begin position="1"/>
        <end position="28"/>
    </location>
</feature>
<dbReference type="Proteomes" id="UP000179769">
    <property type="component" value="Unassembled WGS sequence"/>
</dbReference>
<dbReference type="CDD" id="cd20623">
    <property type="entry name" value="CYP_unk"/>
    <property type="match status" value="1"/>
</dbReference>
<dbReference type="EMBL" id="MAXA01000091">
    <property type="protein sequence ID" value="OHV39668.1"/>
    <property type="molecule type" value="Genomic_DNA"/>
</dbReference>
<accession>A0A1S1QYA0</accession>
<evidence type="ECO:0000256" key="1">
    <source>
        <dbReference type="ARBA" id="ARBA00010617"/>
    </source>
</evidence>
<dbReference type="SUPFAM" id="SSF48264">
    <property type="entry name" value="Cytochrome P450"/>
    <property type="match status" value="1"/>
</dbReference>
<dbReference type="GO" id="GO:0020037">
    <property type="term" value="F:heme binding"/>
    <property type="evidence" value="ECO:0007669"/>
    <property type="project" value="InterPro"/>
</dbReference>
<reference evidence="4" key="1">
    <citation type="submission" date="2016-07" db="EMBL/GenBank/DDBJ databases">
        <title>Frankia sp. NRRL B-16219 Genome sequencing.</title>
        <authorList>
            <person name="Ghodhbane-Gtari F."/>
            <person name="Swanson E."/>
            <person name="Gueddou A."/>
            <person name="Louati M."/>
            <person name="Nouioui I."/>
            <person name="Hezbri K."/>
            <person name="Abebe-Akele F."/>
            <person name="Simpson S."/>
            <person name="Morris K."/>
            <person name="Thomas K."/>
            <person name="Gtari M."/>
            <person name="Tisa L.S."/>
        </authorList>
    </citation>
    <scope>NUCLEOTIDE SEQUENCE [LARGE SCALE GENOMIC DNA]</scope>
    <source>
        <strain evidence="4">NRRL B-16219</strain>
    </source>
</reference>
<name>A0A1S1QYA0_9ACTN</name>
<proteinExistence type="inferred from homology"/>
<evidence type="ECO:0000313" key="3">
    <source>
        <dbReference type="EMBL" id="OHV39668.1"/>
    </source>
</evidence>
<dbReference type="GO" id="GO:0005506">
    <property type="term" value="F:iron ion binding"/>
    <property type="evidence" value="ECO:0007669"/>
    <property type="project" value="InterPro"/>
</dbReference>
<dbReference type="AlphaFoldDB" id="A0A1S1QYA0"/>
<feature type="region of interest" description="Disordered" evidence="2">
    <location>
        <begin position="346"/>
        <end position="371"/>
    </location>
</feature>
<evidence type="ECO:0000313" key="4">
    <source>
        <dbReference type="Proteomes" id="UP000179769"/>
    </source>
</evidence>
<dbReference type="Gene3D" id="1.10.630.10">
    <property type="entry name" value="Cytochrome P450"/>
    <property type="match status" value="1"/>
</dbReference>
<dbReference type="InterPro" id="IPR036396">
    <property type="entry name" value="Cyt_P450_sf"/>
</dbReference>
<dbReference type="PRINTS" id="PR00359">
    <property type="entry name" value="BP450"/>
</dbReference>
<feature type="region of interest" description="Disordered" evidence="2">
    <location>
        <begin position="1"/>
        <end position="35"/>
    </location>
</feature>
<comment type="similarity">
    <text evidence="1">Belongs to the cytochrome P450 family.</text>
</comment>
<organism evidence="3 4">
    <name type="scientific">Parafrankia soli</name>
    <dbReference type="NCBI Taxonomy" id="2599596"/>
    <lineage>
        <taxon>Bacteria</taxon>
        <taxon>Bacillati</taxon>
        <taxon>Actinomycetota</taxon>
        <taxon>Actinomycetes</taxon>
        <taxon>Frankiales</taxon>
        <taxon>Frankiaceae</taxon>
        <taxon>Parafrankia</taxon>
    </lineage>
</organism>
<dbReference type="PANTHER" id="PTHR46696">
    <property type="entry name" value="P450, PUTATIVE (EUROFUNG)-RELATED"/>
    <property type="match status" value="1"/>
</dbReference>
<dbReference type="GO" id="GO:0016705">
    <property type="term" value="F:oxidoreductase activity, acting on paired donors, with incorporation or reduction of molecular oxygen"/>
    <property type="evidence" value="ECO:0007669"/>
    <property type="project" value="InterPro"/>
</dbReference>
<dbReference type="OrthoDB" id="4133219at2"/>
<evidence type="ECO:0000256" key="2">
    <source>
        <dbReference type="SAM" id="MobiDB-lite"/>
    </source>
</evidence>
<feature type="compositionally biased region" description="Polar residues" evidence="2">
    <location>
        <begin position="354"/>
        <end position="367"/>
    </location>
</feature>
<dbReference type="RefSeq" id="WP_071061016.1">
    <property type="nucleotide sequence ID" value="NZ_MAXA01000091.1"/>
</dbReference>
<sequence>MTTAREPARESVREPAREPAGAARERPPGGRTPPCHLGEAQFQGGPARAYRDLRREHGAVAPVLLDGGLPAWLVLGYRELHYVLSHPEIFAHDPRHWAGWDDVPPDWAALPGVGHRPSVLRAEGAEHRRRYTAIQDVLGAVDLFELRARAEEITDDVIDAFAGRGETDLIDSFAHRVPALVLASLCGPPEVDTAGLVHDLIVLIDDGPDAAESHQRVLDRLRWLLADRREHPDDDIVSRLIAHPAGLADEEVVEDLAVVFGFGARAVAGWIGNSLRLLLTDGSFALDLSGGRRSVMQALNQVLWEDTPMQVVAGRWATRNTQLGGQRIEAGDMIALGLGAGNADPQVRRGHAPDTQTGAGTSANSAHLSFGHGEHRCPYPAQEIAEVVTRTAVEALLDRLPNMWIAVPADALGWRRTAWNRALTALPVRFSPV</sequence>
<protein>
    <submittedName>
        <fullName evidence="3">Cytochrome</fullName>
    </submittedName>
</protein>
<dbReference type="PANTHER" id="PTHR46696:SF1">
    <property type="entry name" value="CYTOCHROME P450 YJIB-RELATED"/>
    <property type="match status" value="1"/>
</dbReference>
<keyword evidence="4" id="KW-1185">Reference proteome</keyword>
<dbReference type="InterPro" id="IPR002397">
    <property type="entry name" value="Cyt_P450_B"/>
</dbReference>
<gene>
    <name evidence="3" type="ORF">BBK14_13385</name>
</gene>
<comment type="caution">
    <text evidence="3">The sequence shown here is derived from an EMBL/GenBank/DDBJ whole genome shotgun (WGS) entry which is preliminary data.</text>
</comment>
<dbReference type="GO" id="GO:0004497">
    <property type="term" value="F:monooxygenase activity"/>
    <property type="evidence" value="ECO:0007669"/>
    <property type="project" value="InterPro"/>
</dbReference>